<evidence type="ECO:0000256" key="1">
    <source>
        <dbReference type="SAM" id="MobiDB-lite"/>
    </source>
</evidence>
<protein>
    <submittedName>
        <fullName evidence="3">Dehydrogenase</fullName>
    </submittedName>
</protein>
<reference evidence="3 4" key="1">
    <citation type="submission" date="2023-07" db="EMBL/GenBank/DDBJ databases">
        <title>Comparative genomics of wheat-associated soil bacteria to identify genetic determinants of phenazine resistance.</title>
        <authorList>
            <person name="Mouncey N."/>
        </authorList>
    </citation>
    <scope>NUCLEOTIDE SEQUENCE [LARGE SCALE GENOMIC DNA]</scope>
    <source>
        <strain evidence="3 4">B3I12</strain>
    </source>
</reference>
<comment type="caution">
    <text evidence="3">The sequence shown here is derived from an EMBL/GenBank/DDBJ whole genome shotgun (WGS) entry which is preliminary data.</text>
</comment>
<dbReference type="Pfam" id="PF01408">
    <property type="entry name" value="GFO_IDH_MocA"/>
    <property type="match status" value="1"/>
</dbReference>
<dbReference type="Gene3D" id="3.40.50.720">
    <property type="entry name" value="NAD(P)-binding Rossmann-like Domain"/>
    <property type="match status" value="1"/>
</dbReference>
<dbReference type="Proteomes" id="UP001232755">
    <property type="component" value="Unassembled WGS sequence"/>
</dbReference>
<dbReference type="PANTHER" id="PTHR43377">
    <property type="entry name" value="BILIVERDIN REDUCTASE A"/>
    <property type="match status" value="1"/>
</dbReference>
<dbReference type="InterPro" id="IPR051450">
    <property type="entry name" value="Gfo/Idh/MocA_Oxidoreductases"/>
</dbReference>
<accession>A0ABU0QG91</accession>
<dbReference type="InterPro" id="IPR036291">
    <property type="entry name" value="NAD(P)-bd_dom_sf"/>
</dbReference>
<dbReference type="SUPFAM" id="SSF51735">
    <property type="entry name" value="NAD(P)-binding Rossmann-fold domains"/>
    <property type="match status" value="1"/>
</dbReference>
<gene>
    <name evidence="3" type="ORF">QF034_000635</name>
</gene>
<evidence type="ECO:0000313" key="3">
    <source>
        <dbReference type="EMBL" id="MDQ0746404.1"/>
    </source>
</evidence>
<feature type="compositionally biased region" description="Basic and acidic residues" evidence="1">
    <location>
        <begin position="372"/>
        <end position="381"/>
    </location>
</feature>
<dbReference type="PANTHER" id="PTHR43377:SF1">
    <property type="entry name" value="BILIVERDIN REDUCTASE A"/>
    <property type="match status" value="1"/>
</dbReference>
<sequence length="381" mass="40047">MLYTLIVGLGRSGLGLHVPVLSRARSHVPGTFADHPIVGVDPGNTPRAERRDLLIAASLRRARDLLDPARTVVHLCTPPAVRAEVLREVAALGFSRILMEKPLAGDLATLRCVLRLAREQQLCLSVVAPWLHSTLTRRLVQLVGDRGPGAVRSVSVTQHKPRFRRSLSTSSHTSAFDVEAPHAVGLLLRLLGDAQVRGARGADLRVGTTTVPDMGGAHLELLHTGGIRSEVLSDLSAPVRQRRIVLGMEDGSVVGHYAVGQDDDFAQLEITRDGHTTREVFRDDSLTACLTHAYRGYAEGGDEAGGGDLGLHVRTVELLAEAKRLAARSPAGGASPVGGTSPAAGTSAAAGMSPLAGTSPAAGTSPVSGTHPRKEALSHGR</sequence>
<feature type="region of interest" description="Disordered" evidence="1">
    <location>
        <begin position="328"/>
        <end position="381"/>
    </location>
</feature>
<feature type="compositionally biased region" description="Low complexity" evidence="1">
    <location>
        <begin position="338"/>
        <end position="351"/>
    </location>
</feature>
<organism evidence="3 4">
    <name type="scientific">Streptomyces africanus</name>
    <dbReference type="NCBI Taxonomy" id="231024"/>
    <lineage>
        <taxon>Bacteria</taxon>
        <taxon>Bacillati</taxon>
        <taxon>Actinomycetota</taxon>
        <taxon>Actinomycetes</taxon>
        <taxon>Kitasatosporales</taxon>
        <taxon>Streptomycetaceae</taxon>
        <taxon>Streptomyces</taxon>
    </lineage>
</organism>
<dbReference type="Gene3D" id="3.30.360.10">
    <property type="entry name" value="Dihydrodipicolinate Reductase, domain 2"/>
    <property type="match status" value="1"/>
</dbReference>
<proteinExistence type="predicted"/>
<evidence type="ECO:0000259" key="2">
    <source>
        <dbReference type="Pfam" id="PF01408"/>
    </source>
</evidence>
<feature type="domain" description="Gfo/Idh/MocA-like oxidoreductase N-terminal" evidence="2">
    <location>
        <begin position="5"/>
        <end position="126"/>
    </location>
</feature>
<evidence type="ECO:0000313" key="4">
    <source>
        <dbReference type="Proteomes" id="UP001232755"/>
    </source>
</evidence>
<dbReference type="InterPro" id="IPR000683">
    <property type="entry name" value="Gfo/Idh/MocA-like_OxRdtase_N"/>
</dbReference>
<dbReference type="RefSeq" id="WP_307173450.1">
    <property type="nucleotide sequence ID" value="NZ_JAUSYP010000001.1"/>
</dbReference>
<keyword evidence="4" id="KW-1185">Reference proteome</keyword>
<dbReference type="EMBL" id="JAUSYP010000001">
    <property type="protein sequence ID" value="MDQ0746404.1"/>
    <property type="molecule type" value="Genomic_DNA"/>
</dbReference>
<name>A0ABU0QG91_9ACTN</name>